<feature type="region of interest" description="Disordered" evidence="1">
    <location>
        <begin position="473"/>
        <end position="496"/>
    </location>
</feature>
<feature type="compositionally biased region" description="Polar residues" evidence="1">
    <location>
        <begin position="49"/>
        <end position="59"/>
    </location>
</feature>
<organism evidence="2 3">
    <name type="scientific">Rhynchosporium agropyri</name>
    <dbReference type="NCBI Taxonomy" id="914238"/>
    <lineage>
        <taxon>Eukaryota</taxon>
        <taxon>Fungi</taxon>
        <taxon>Dikarya</taxon>
        <taxon>Ascomycota</taxon>
        <taxon>Pezizomycotina</taxon>
        <taxon>Leotiomycetes</taxon>
        <taxon>Helotiales</taxon>
        <taxon>Ploettnerulaceae</taxon>
        <taxon>Rhynchosporium</taxon>
    </lineage>
</organism>
<accession>A0A1E1L9K0</accession>
<feature type="compositionally biased region" description="Acidic residues" evidence="1">
    <location>
        <begin position="64"/>
        <end position="74"/>
    </location>
</feature>
<gene>
    <name evidence="2" type="ORF">RAG0_12650</name>
</gene>
<dbReference type="PANTHER" id="PTHR35871">
    <property type="entry name" value="EXPRESSED PROTEIN"/>
    <property type="match status" value="1"/>
</dbReference>
<evidence type="ECO:0000313" key="2">
    <source>
        <dbReference type="EMBL" id="CZT07044.1"/>
    </source>
</evidence>
<evidence type="ECO:0000256" key="1">
    <source>
        <dbReference type="SAM" id="MobiDB-lite"/>
    </source>
</evidence>
<protein>
    <submittedName>
        <fullName evidence="2">Uncharacterized protein</fullName>
    </submittedName>
</protein>
<feature type="compositionally biased region" description="Low complexity" evidence="1">
    <location>
        <begin position="33"/>
        <end position="46"/>
    </location>
</feature>
<dbReference type="Proteomes" id="UP000178912">
    <property type="component" value="Unassembled WGS sequence"/>
</dbReference>
<dbReference type="OrthoDB" id="10547093at2759"/>
<name>A0A1E1L9K0_9HELO</name>
<reference evidence="3" key="1">
    <citation type="submission" date="2016-03" db="EMBL/GenBank/DDBJ databases">
        <authorList>
            <person name="Guldener U."/>
        </authorList>
    </citation>
    <scope>NUCLEOTIDE SEQUENCE [LARGE SCALE GENOMIC DNA]</scope>
    <source>
        <strain evidence="3">04CH-RAC-A.6.1</strain>
    </source>
</reference>
<proteinExistence type="predicted"/>
<dbReference type="AlphaFoldDB" id="A0A1E1L9K0"/>
<keyword evidence="3" id="KW-1185">Reference proteome</keyword>
<evidence type="ECO:0000313" key="3">
    <source>
        <dbReference type="Proteomes" id="UP000178912"/>
    </source>
</evidence>
<sequence length="545" mass="61536">MPPSKRNRGATLARSPPGSPIRPITKRPRQKTPELAPLPLLLPQRPIRATTTSMPTTFNSSQVDELETEEEEEEVSARVISESDSEESESEEEDDITQANEYLDQDLKELGLDRLDKEDNDQSDIEKEVSEEFKYSSFFRQSIIEGEVTILQTLKTTSILHLLIPVTARQGGCTRYCIATKRGSYKSKLAPLSEKGSMTQKRAKAARKELNRQILLQKSASSTKSTTQQSLITFFTPRPPSPSSKVLLKPSAPELILPLSDDSDISFTDDLSDDEFDQIVEEELQAEDKSIELDDLNDIEFLNSGRRELLLDSLIGDSVTLEQNTSTLKTYREVLITIKEELGNKRLTLLPQIRFEYSLIQQYVQNILKKSPRRGRIEASLLVAESNHPTGDGKTLARKIRALNLYYRTFGYLPIETRGGKQKNRSYLDNQDVFRACRTWLLAQKLATVTPTGFRYALNSEIMPRLLASAKKSKKSLLGNTTGTRKQPGKRPKSWKPLSKTATYKWLNRLGFHATEEKKGVYVDGHEMSRTGMVLGTKTVLAPEY</sequence>
<feature type="compositionally biased region" description="Acidic residues" evidence="1">
    <location>
        <begin position="83"/>
        <end position="96"/>
    </location>
</feature>
<dbReference type="EMBL" id="FJUX01000091">
    <property type="protein sequence ID" value="CZT07044.1"/>
    <property type="molecule type" value="Genomic_DNA"/>
</dbReference>
<dbReference type="PANTHER" id="PTHR35871:SF1">
    <property type="entry name" value="CXC1-LIKE CYSTEINE CLUSTER ASSOCIATED WITH KDZ TRANSPOSASES DOMAIN-CONTAINING PROTEIN"/>
    <property type="match status" value="1"/>
</dbReference>
<feature type="region of interest" description="Disordered" evidence="1">
    <location>
        <begin position="1"/>
        <end position="99"/>
    </location>
</feature>